<comment type="caution">
    <text evidence="4">The sequence shown here is derived from an EMBL/GenBank/DDBJ whole genome shotgun (WGS) entry which is preliminary data.</text>
</comment>
<feature type="binding site" evidence="2">
    <location>
        <begin position="160"/>
        <end position="163"/>
    </location>
    <ligand>
        <name>ATP</name>
        <dbReference type="ChEBI" id="CHEBI:30616"/>
    </ligand>
</feature>
<sequence>MSLNPALMEPLLPSEGKYVLSDLSKEIFIHAGSLNAQLPAEKTRQSVVEVVRIMNSYYSNLIEGHKTFPREIEKALNDKFSLNAEEKNNQLLSVSHVKVERLMERRIREENPNVYSREFLCWIHREFYERLPKALRISYTKSGKPYEIVPGEIRNFNVDVGRHVPLDFNDLPKFLTMFEQRYSSQKILPTNRLIAAAAAHHRLLWIHPFGDGNGRVARLFSHAVMLQEKVGGYGLWTLSRGLARNKKDYFACLNNADFPRVNDLDGRGNLSEKYLAEFCEFFLKTVLDQIQFMEKALSLNELEKGILFYISRIERVFKKDESSGFQLLAAVLREGEIQRGSVPTITCKKETAARKILQLALDAHLLESDTPKGPVRLAFPAKVLESYFPKLAQELE</sequence>
<evidence type="ECO:0000259" key="3">
    <source>
        <dbReference type="PROSITE" id="PS51459"/>
    </source>
</evidence>
<dbReference type="Gene3D" id="1.10.3290.10">
    <property type="entry name" value="Fido-like domain"/>
    <property type="match status" value="1"/>
</dbReference>
<evidence type="ECO:0000256" key="2">
    <source>
        <dbReference type="PIRSR" id="PIRSR640198-2"/>
    </source>
</evidence>
<evidence type="ECO:0000313" key="4">
    <source>
        <dbReference type="EMBL" id="EEF57843.1"/>
    </source>
</evidence>
<protein>
    <submittedName>
        <fullName evidence="4">Filamentation induced by cAMP protein Fic</fullName>
    </submittedName>
</protein>
<dbReference type="PANTHER" id="PTHR13504:SF38">
    <property type="entry name" value="FIDO DOMAIN-CONTAINING PROTEIN"/>
    <property type="match status" value="1"/>
</dbReference>
<gene>
    <name evidence="4" type="ORF">Cflav_PD0825</name>
</gene>
<dbReference type="PANTHER" id="PTHR13504">
    <property type="entry name" value="FIDO DOMAIN-CONTAINING PROTEIN DDB_G0283145"/>
    <property type="match status" value="1"/>
</dbReference>
<feature type="domain" description="Fido" evidence="3">
    <location>
        <begin position="115"/>
        <end position="284"/>
    </location>
</feature>
<name>B9XQR1_PEDPL</name>
<feature type="binding site" evidence="2">
    <location>
        <begin position="211"/>
        <end position="218"/>
    </location>
    <ligand>
        <name>ATP</name>
        <dbReference type="ChEBI" id="CHEBI:30616"/>
    </ligand>
</feature>
<dbReference type="GO" id="GO:0005524">
    <property type="term" value="F:ATP binding"/>
    <property type="evidence" value="ECO:0007669"/>
    <property type="project" value="UniProtKB-KW"/>
</dbReference>
<keyword evidence="2" id="KW-0547">Nucleotide-binding</keyword>
<evidence type="ECO:0000313" key="5">
    <source>
        <dbReference type="Proteomes" id="UP000003688"/>
    </source>
</evidence>
<dbReference type="STRING" id="320771.Cflav_PD0825"/>
<dbReference type="OrthoDB" id="9813719at2"/>
<keyword evidence="2" id="KW-0067">ATP-binding</keyword>
<dbReference type="EMBL" id="ABOX02000056">
    <property type="protein sequence ID" value="EEF57843.1"/>
    <property type="molecule type" value="Genomic_DNA"/>
</dbReference>
<dbReference type="PROSITE" id="PS51459">
    <property type="entry name" value="FIDO"/>
    <property type="match status" value="1"/>
</dbReference>
<accession>B9XQR1</accession>
<dbReference type="InterPro" id="IPR036597">
    <property type="entry name" value="Fido-like_dom_sf"/>
</dbReference>
<dbReference type="AlphaFoldDB" id="B9XQR1"/>
<proteinExistence type="predicted"/>
<reference evidence="4 5" key="1">
    <citation type="journal article" date="2011" name="J. Bacteriol.">
        <title>Genome sequence of 'Pedosphaera parvula' Ellin514, an aerobic Verrucomicrobial isolate from pasture soil.</title>
        <authorList>
            <person name="Kant R."/>
            <person name="van Passel M.W."/>
            <person name="Sangwan P."/>
            <person name="Palva A."/>
            <person name="Lucas S."/>
            <person name="Copeland A."/>
            <person name="Lapidus A."/>
            <person name="Glavina Del Rio T."/>
            <person name="Dalin E."/>
            <person name="Tice H."/>
            <person name="Bruce D."/>
            <person name="Goodwin L."/>
            <person name="Pitluck S."/>
            <person name="Chertkov O."/>
            <person name="Larimer F.W."/>
            <person name="Land M.L."/>
            <person name="Hauser L."/>
            <person name="Brettin T.S."/>
            <person name="Detter J.C."/>
            <person name="Han S."/>
            <person name="de Vos W.M."/>
            <person name="Janssen P.H."/>
            <person name="Smidt H."/>
        </authorList>
    </citation>
    <scope>NUCLEOTIDE SEQUENCE [LARGE SCALE GENOMIC DNA]</scope>
    <source>
        <strain evidence="4 5">Ellin514</strain>
    </source>
</reference>
<feature type="active site" evidence="1">
    <location>
        <position position="207"/>
    </location>
</feature>
<keyword evidence="5" id="KW-1185">Reference proteome</keyword>
<dbReference type="SUPFAM" id="SSF140931">
    <property type="entry name" value="Fic-like"/>
    <property type="match status" value="1"/>
</dbReference>
<evidence type="ECO:0000256" key="1">
    <source>
        <dbReference type="PIRSR" id="PIRSR640198-1"/>
    </source>
</evidence>
<dbReference type="InterPro" id="IPR003812">
    <property type="entry name" value="Fido"/>
</dbReference>
<dbReference type="RefSeq" id="WP_007418147.1">
    <property type="nucleotide sequence ID" value="NZ_ABOX02000056.1"/>
</dbReference>
<dbReference type="InterPro" id="IPR040198">
    <property type="entry name" value="Fido_containing"/>
</dbReference>
<organism evidence="4 5">
    <name type="scientific">Pedosphaera parvula (strain Ellin514)</name>
    <dbReference type="NCBI Taxonomy" id="320771"/>
    <lineage>
        <taxon>Bacteria</taxon>
        <taxon>Pseudomonadati</taxon>
        <taxon>Verrucomicrobiota</taxon>
        <taxon>Pedosphaerae</taxon>
        <taxon>Pedosphaerales</taxon>
        <taxon>Pedosphaeraceae</taxon>
        <taxon>Pedosphaera</taxon>
    </lineage>
</organism>
<dbReference type="Proteomes" id="UP000003688">
    <property type="component" value="Unassembled WGS sequence"/>
</dbReference>
<dbReference type="Pfam" id="PF02661">
    <property type="entry name" value="Fic"/>
    <property type="match status" value="1"/>
</dbReference>